<organism evidence="1 2">
    <name type="scientific">Acetatifactor muris</name>
    <dbReference type="NCBI Taxonomy" id="879566"/>
    <lineage>
        <taxon>Bacteria</taxon>
        <taxon>Bacillati</taxon>
        <taxon>Bacillota</taxon>
        <taxon>Clostridia</taxon>
        <taxon>Lachnospirales</taxon>
        <taxon>Lachnospiraceae</taxon>
        <taxon>Acetatifactor</taxon>
    </lineage>
</organism>
<dbReference type="Gene3D" id="3.40.50.150">
    <property type="entry name" value="Vaccinia Virus protein VP39"/>
    <property type="match status" value="1"/>
</dbReference>
<accession>A0A2K4ZG65</accession>
<dbReference type="Proteomes" id="UP000236311">
    <property type="component" value="Unassembled WGS sequence"/>
</dbReference>
<dbReference type="InterPro" id="IPR029063">
    <property type="entry name" value="SAM-dependent_MTases_sf"/>
</dbReference>
<dbReference type="GO" id="GO:0032259">
    <property type="term" value="P:methylation"/>
    <property type="evidence" value="ECO:0007669"/>
    <property type="project" value="UniProtKB-KW"/>
</dbReference>
<reference evidence="1 2" key="1">
    <citation type="submission" date="2018-01" db="EMBL/GenBank/DDBJ databases">
        <authorList>
            <person name="Gaut B.S."/>
            <person name="Morton B.R."/>
            <person name="Clegg M.T."/>
            <person name="Duvall M.R."/>
        </authorList>
    </citation>
    <scope>NUCLEOTIDE SEQUENCE [LARGE SCALE GENOMIC DNA]</scope>
    <source>
        <strain evidence="1">GP69</strain>
    </source>
</reference>
<evidence type="ECO:0000313" key="1">
    <source>
        <dbReference type="EMBL" id="SOY29455.1"/>
    </source>
</evidence>
<dbReference type="InterPro" id="IPR004951">
    <property type="entry name" value="DUF268_CAE_spp"/>
</dbReference>
<sequence>MIQKERVIIWGIGQTYYEYKAAIEDKFDVVACTDKKFEDINELPFGWIRPADLNKYDYDRILITTSKYYDDIKMQLVKCGIYTEKIIGVDVFNERSDETQRYGEIVHDVELYKEKSRDELFLYDCKNLKIITSDKYMSAGKPSTHYFAQDIWGGKKIYQNNPKEHYDIGSRLDGFIAHLLIFREVNYIDIRPLPFDIPNLHFIQSDATQLEQFKDNSVESISSFHALEHFGLGRYGDEIDPAAYRKVIKNMQRIIKPGGHIYIGVPVGPSNKLIFNAHRIFAIKTIIRLFHKMTLQDIAIVKDQNAYAESIKECEYDNVGEYWCGLFEFVKKDIDL</sequence>
<keyword evidence="2" id="KW-1185">Reference proteome</keyword>
<dbReference type="Pfam" id="PF03269">
    <property type="entry name" value="DUF268"/>
    <property type="match status" value="1"/>
</dbReference>
<dbReference type="RefSeq" id="WP_207656155.1">
    <property type="nucleotide sequence ID" value="NZ_JANJZD010000001.1"/>
</dbReference>
<gene>
    <name evidence="1" type="ORF">AMURIS_02176</name>
</gene>
<name>A0A2K4ZG65_9FIRM</name>
<proteinExistence type="predicted"/>
<keyword evidence="1" id="KW-0489">Methyltransferase</keyword>
<dbReference type="EMBL" id="OFSM01000010">
    <property type="protein sequence ID" value="SOY29455.1"/>
    <property type="molecule type" value="Genomic_DNA"/>
</dbReference>
<evidence type="ECO:0000313" key="2">
    <source>
        <dbReference type="Proteomes" id="UP000236311"/>
    </source>
</evidence>
<dbReference type="GO" id="GO:0008168">
    <property type="term" value="F:methyltransferase activity"/>
    <property type="evidence" value="ECO:0007669"/>
    <property type="project" value="UniProtKB-KW"/>
</dbReference>
<protein>
    <submittedName>
        <fullName evidence="1">Methyltransferase domain protein</fullName>
    </submittedName>
</protein>
<dbReference type="AlphaFoldDB" id="A0A2K4ZG65"/>
<keyword evidence="1" id="KW-0808">Transferase</keyword>
<dbReference type="SUPFAM" id="SSF53335">
    <property type="entry name" value="S-adenosyl-L-methionine-dependent methyltransferases"/>
    <property type="match status" value="1"/>
</dbReference>
<dbReference type="Gene3D" id="3.40.50.720">
    <property type="entry name" value="NAD(P)-binding Rossmann-like Domain"/>
    <property type="match status" value="1"/>
</dbReference>